<dbReference type="RefSeq" id="WP_078700212.1">
    <property type="nucleotide sequence ID" value="NZ_LT796768.1"/>
</dbReference>
<keyword evidence="3" id="KW-1185">Reference proteome</keyword>
<feature type="domain" description="Flp pilus assembly protein RcpC/CpaB" evidence="1">
    <location>
        <begin position="114"/>
        <end position="204"/>
    </location>
</feature>
<evidence type="ECO:0000313" key="2">
    <source>
        <dbReference type="EMBL" id="SKB08549.1"/>
    </source>
</evidence>
<gene>
    <name evidence="2" type="ORF">SAMN06295964_2216</name>
</gene>
<reference evidence="3" key="1">
    <citation type="submission" date="2017-02" db="EMBL/GenBank/DDBJ databases">
        <authorList>
            <person name="Varghese N."/>
            <person name="Submissions S."/>
        </authorList>
    </citation>
    <scope>NUCLEOTIDE SEQUENCE [LARGE SCALE GENOMIC DNA]</scope>
    <source>
        <strain evidence="3">9H-4</strain>
    </source>
</reference>
<name>A0A1T4Z3B8_9ACTN</name>
<dbReference type="STRING" id="1736691.SAMN06295964_2216"/>
<sequence length="224" mass="22989">MNSRVIAAIAAAVLAIVGIGAVVAYAASAKNRAFEGAELVKVYRVVNDLSANADSATVGDNVELVSLPNASVAKGAISDLKAIEGLKTTVPLVQGEQLLDSRFAKEGAKAASKANVPDGLQEMSVSLDAAAGVGERIDEGVRVGVIATVEKDDDKRSRMIAQNVLVTNVKSNEDNTMVVTLAVNTSQATGVAAAAQFGQVRLTVQNDKTNRDGASAVDVGTLVK</sequence>
<evidence type="ECO:0000313" key="3">
    <source>
        <dbReference type="Proteomes" id="UP000191040"/>
    </source>
</evidence>
<dbReference type="AlphaFoldDB" id="A0A1T4Z3B8"/>
<accession>A0A1T4Z3B8</accession>
<dbReference type="EMBL" id="LT796768">
    <property type="protein sequence ID" value="SKB08549.1"/>
    <property type="molecule type" value="Genomic_DNA"/>
</dbReference>
<protein>
    <submittedName>
        <fullName evidence="2">Pilus assembly protein CpaB</fullName>
    </submittedName>
</protein>
<dbReference type="Proteomes" id="UP000191040">
    <property type="component" value="Chromosome I"/>
</dbReference>
<dbReference type="Pfam" id="PF16976">
    <property type="entry name" value="RcpC"/>
    <property type="match status" value="1"/>
</dbReference>
<dbReference type="OrthoDB" id="5182178at2"/>
<evidence type="ECO:0000259" key="1">
    <source>
        <dbReference type="Pfam" id="PF16976"/>
    </source>
</evidence>
<organism evidence="2 3">
    <name type="scientific">Aeromicrobium choanae</name>
    <dbReference type="NCBI Taxonomy" id="1736691"/>
    <lineage>
        <taxon>Bacteria</taxon>
        <taxon>Bacillati</taxon>
        <taxon>Actinomycetota</taxon>
        <taxon>Actinomycetes</taxon>
        <taxon>Propionibacteriales</taxon>
        <taxon>Nocardioidaceae</taxon>
        <taxon>Aeromicrobium</taxon>
    </lineage>
</organism>
<proteinExistence type="predicted"/>
<dbReference type="CDD" id="cd11614">
    <property type="entry name" value="SAF_CpaB_FlgA_like"/>
    <property type="match status" value="1"/>
</dbReference>
<dbReference type="InterPro" id="IPR031571">
    <property type="entry name" value="RcpC_dom"/>
</dbReference>